<accession>A0A369NYI1</accession>
<keyword evidence="5 7" id="KW-0472">Membrane</keyword>
<dbReference type="GO" id="GO:0008360">
    <property type="term" value="P:regulation of cell shape"/>
    <property type="evidence" value="ECO:0007669"/>
    <property type="project" value="UniProtKB-KW"/>
</dbReference>
<feature type="compositionally biased region" description="Polar residues" evidence="6">
    <location>
        <begin position="1"/>
        <end position="13"/>
    </location>
</feature>
<evidence type="ECO:0000256" key="3">
    <source>
        <dbReference type="ARBA" id="ARBA00022960"/>
    </source>
</evidence>
<reference evidence="8 9" key="1">
    <citation type="journal article" date="2018" name="Elife">
        <title>Discovery and characterization of a prevalent human gut bacterial enzyme sufficient for the inactivation of a family of plant toxins.</title>
        <authorList>
            <person name="Koppel N."/>
            <person name="Bisanz J.E."/>
            <person name="Pandelia M.E."/>
            <person name="Turnbaugh P.J."/>
            <person name="Balskus E.P."/>
        </authorList>
    </citation>
    <scope>NUCLEOTIDE SEQUENCE [LARGE SCALE GENOMIC DNA]</scope>
    <source>
        <strain evidence="8 9">OB21 GAM 11</strain>
    </source>
</reference>
<evidence type="ECO:0000256" key="4">
    <source>
        <dbReference type="ARBA" id="ARBA00022989"/>
    </source>
</evidence>
<name>A0A369NYI1_9ACTN</name>
<comment type="caution">
    <text evidence="8">The sequence shown here is derived from an EMBL/GenBank/DDBJ whole genome shotgun (WGS) entry which is preliminary data.</text>
</comment>
<dbReference type="Pfam" id="PF01098">
    <property type="entry name" value="FTSW_RODA_SPOVE"/>
    <property type="match status" value="1"/>
</dbReference>
<evidence type="ECO:0000256" key="7">
    <source>
        <dbReference type="SAM" id="Phobius"/>
    </source>
</evidence>
<dbReference type="PANTHER" id="PTHR30474">
    <property type="entry name" value="CELL CYCLE PROTEIN"/>
    <property type="match status" value="1"/>
</dbReference>
<feature type="region of interest" description="Disordered" evidence="6">
    <location>
        <begin position="1"/>
        <end position="22"/>
    </location>
</feature>
<dbReference type="RefSeq" id="WP_114549642.1">
    <property type="nucleotide sequence ID" value="NZ_CAKXPL010000070.1"/>
</dbReference>
<gene>
    <name evidence="8" type="ORF">C1850_10440</name>
</gene>
<dbReference type="GO" id="GO:0051301">
    <property type="term" value="P:cell division"/>
    <property type="evidence" value="ECO:0007669"/>
    <property type="project" value="InterPro"/>
</dbReference>
<organism evidence="8 9">
    <name type="scientific">Adlercreutzia equolifaciens subsp. celatus</name>
    <dbReference type="NCBI Taxonomy" id="394340"/>
    <lineage>
        <taxon>Bacteria</taxon>
        <taxon>Bacillati</taxon>
        <taxon>Actinomycetota</taxon>
        <taxon>Coriobacteriia</taxon>
        <taxon>Eggerthellales</taxon>
        <taxon>Eggerthellaceae</taxon>
        <taxon>Adlercreutzia</taxon>
    </lineage>
</organism>
<dbReference type="Proteomes" id="UP000253805">
    <property type="component" value="Unassembled WGS sequence"/>
</dbReference>
<feature type="transmembrane region" description="Helical" evidence="7">
    <location>
        <begin position="93"/>
        <end position="115"/>
    </location>
</feature>
<feature type="transmembrane region" description="Helical" evidence="7">
    <location>
        <begin position="173"/>
        <end position="198"/>
    </location>
</feature>
<dbReference type="NCBIfam" id="TIGR02210">
    <property type="entry name" value="rodA_shape"/>
    <property type="match status" value="1"/>
</dbReference>
<dbReference type="InterPro" id="IPR011923">
    <property type="entry name" value="RodA/MrdB"/>
</dbReference>
<proteinExistence type="predicted"/>
<feature type="transmembrane region" description="Helical" evidence="7">
    <location>
        <begin position="69"/>
        <end position="87"/>
    </location>
</feature>
<keyword evidence="4 7" id="KW-1133">Transmembrane helix</keyword>
<sequence>MAQQLPQIHSVHSSQRRPAHGSARPAAPSLLARVPWGFLAVIAALVAYGLVVCWSAVQGDADYNFTRQLQGVAVGLVAMVALWAFDYRRLSNLTTALLVINVVLILLPHIPGLGTDAGMGAKSWIKIGMQVQPGEFAKVTVVLFAASLLARYQGTLDDWREYCKVLGMLLVPFAAIMTQPDLGTGLVYLAISAVVLVMGGAKGRYLLITLIAGIAAIAAVFAVDELLKYQQSDGTWEYRLLKNYQRSRLLVFLNPEGDLSGDGYNLAQAKIAIGSGGLFGKGIGNATQSTHGFLPEAPTDFIFCVLAEEFGFVGVMALIGLYALLIVACLSIARRADNLFGMLIVMGVIGMWLFQILENIGMDCGLMPITGIPLPFVSYGSSFMVVNFALIGLIGSVYSHTSTQSGFARTPSHGRKAS</sequence>
<comment type="subcellular location">
    <subcellularLocation>
        <location evidence="1">Membrane</location>
        <topology evidence="1">Multi-pass membrane protein</topology>
    </subcellularLocation>
</comment>
<dbReference type="GO" id="GO:0015648">
    <property type="term" value="F:lipid-linked peptidoglycan transporter activity"/>
    <property type="evidence" value="ECO:0007669"/>
    <property type="project" value="TreeGrafter"/>
</dbReference>
<feature type="transmembrane region" description="Helical" evidence="7">
    <location>
        <begin position="205"/>
        <end position="223"/>
    </location>
</feature>
<evidence type="ECO:0000256" key="5">
    <source>
        <dbReference type="ARBA" id="ARBA00023136"/>
    </source>
</evidence>
<dbReference type="GO" id="GO:0005886">
    <property type="term" value="C:plasma membrane"/>
    <property type="evidence" value="ECO:0007669"/>
    <property type="project" value="TreeGrafter"/>
</dbReference>
<evidence type="ECO:0000256" key="2">
    <source>
        <dbReference type="ARBA" id="ARBA00022692"/>
    </source>
</evidence>
<feature type="transmembrane region" description="Helical" evidence="7">
    <location>
        <begin position="339"/>
        <end position="357"/>
    </location>
</feature>
<keyword evidence="2 7" id="KW-0812">Transmembrane</keyword>
<feature type="transmembrane region" description="Helical" evidence="7">
    <location>
        <begin position="377"/>
        <end position="399"/>
    </location>
</feature>
<dbReference type="EMBL" id="PPUT01000034">
    <property type="protein sequence ID" value="RDC42031.1"/>
    <property type="molecule type" value="Genomic_DNA"/>
</dbReference>
<evidence type="ECO:0000313" key="9">
    <source>
        <dbReference type="Proteomes" id="UP000253805"/>
    </source>
</evidence>
<keyword evidence="3" id="KW-0133">Cell shape</keyword>
<dbReference type="AlphaFoldDB" id="A0A369NYI1"/>
<evidence type="ECO:0000256" key="6">
    <source>
        <dbReference type="SAM" id="MobiDB-lite"/>
    </source>
</evidence>
<dbReference type="InterPro" id="IPR001182">
    <property type="entry name" value="FtsW/RodA"/>
</dbReference>
<protein>
    <submittedName>
        <fullName evidence="8">Rod shape-determining protein RodA</fullName>
    </submittedName>
</protein>
<dbReference type="GO" id="GO:0032153">
    <property type="term" value="C:cell division site"/>
    <property type="evidence" value="ECO:0007669"/>
    <property type="project" value="TreeGrafter"/>
</dbReference>
<evidence type="ECO:0000313" key="8">
    <source>
        <dbReference type="EMBL" id="RDC42031.1"/>
    </source>
</evidence>
<feature type="transmembrane region" description="Helical" evidence="7">
    <location>
        <begin position="310"/>
        <end position="332"/>
    </location>
</feature>
<evidence type="ECO:0000256" key="1">
    <source>
        <dbReference type="ARBA" id="ARBA00004141"/>
    </source>
</evidence>
<feature type="transmembrane region" description="Helical" evidence="7">
    <location>
        <begin position="36"/>
        <end position="57"/>
    </location>
</feature>